<evidence type="ECO:0000313" key="2">
    <source>
        <dbReference type="EMBL" id="KRR03304.1"/>
    </source>
</evidence>
<dbReference type="InterPro" id="IPR007159">
    <property type="entry name" value="SpoVT-AbrB_dom"/>
</dbReference>
<feature type="domain" description="SpoVT-AbrB" evidence="1">
    <location>
        <begin position="9"/>
        <end position="54"/>
    </location>
</feature>
<accession>A0A0R3L5W7</accession>
<reference evidence="2 3" key="1">
    <citation type="submission" date="2014-03" db="EMBL/GenBank/DDBJ databases">
        <title>Bradyrhizobium valentinum sp. nov., isolated from effective nodules of Lupinus mariae-josephae, a lupine endemic of basic-lime soils in Eastern Spain.</title>
        <authorList>
            <person name="Duran D."/>
            <person name="Rey L."/>
            <person name="Navarro A."/>
            <person name="Busquets A."/>
            <person name="Imperial J."/>
            <person name="Ruiz-Argueso T."/>
        </authorList>
    </citation>
    <scope>NUCLEOTIDE SEQUENCE [LARGE SCALE GENOMIC DNA]</scope>
    <source>
        <strain evidence="2 3">LmjM3</strain>
    </source>
</reference>
<dbReference type="STRING" id="1518501.CQ10_39600"/>
<name>A0A0R3L5W7_9BRAD</name>
<dbReference type="RefSeq" id="WP_057852821.1">
    <property type="nucleotide sequence ID" value="NZ_LLXX01000142.1"/>
</dbReference>
<evidence type="ECO:0000259" key="1">
    <source>
        <dbReference type="SMART" id="SM00966"/>
    </source>
</evidence>
<dbReference type="InterPro" id="IPR037914">
    <property type="entry name" value="SpoVT-AbrB_sf"/>
</dbReference>
<dbReference type="SUPFAM" id="SSF89447">
    <property type="entry name" value="AbrB/MazE/MraZ-like"/>
    <property type="match status" value="1"/>
</dbReference>
<dbReference type="EMBL" id="LLXX01000142">
    <property type="protein sequence ID" value="KRR03304.1"/>
    <property type="molecule type" value="Genomic_DNA"/>
</dbReference>
<protein>
    <submittedName>
        <fullName evidence="2">AbrB family transcriptional regulator</fullName>
    </submittedName>
</protein>
<organism evidence="2 3">
    <name type="scientific">Bradyrhizobium valentinum</name>
    <dbReference type="NCBI Taxonomy" id="1518501"/>
    <lineage>
        <taxon>Bacteria</taxon>
        <taxon>Pseudomonadati</taxon>
        <taxon>Pseudomonadota</taxon>
        <taxon>Alphaproteobacteria</taxon>
        <taxon>Hyphomicrobiales</taxon>
        <taxon>Nitrobacteraceae</taxon>
        <taxon>Bradyrhizobium</taxon>
    </lineage>
</organism>
<gene>
    <name evidence="2" type="ORF">CP49_15365</name>
</gene>
<keyword evidence="3" id="KW-1185">Reference proteome</keyword>
<dbReference type="Proteomes" id="UP000051913">
    <property type="component" value="Unassembled WGS sequence"/>
</dbReference>
<dbReference type="GO" id="GO:0003677">
    <property type="term" value="F:DNA binding"/>
    <property type="evidence" value="ECO:0007669"/>
    <property type="project" value="InterPro"/>
</dbReference>
<comment type="caution">
    <text evidence="2">The sequence shown here is derived from an EMBL/GenBank/DDBJ whole genome shotgun (WGS) entry which is preliminary data.</text>
</comment>
<dbReference type="NCBIfam" id="TIGR01439">
    <property type="entry name" value="lp_hng_hel_AbrB"/>
    <property type="match status" value="1"/>
</dbReference>
<dbReference type="Gene3D" id="2.10.260.10">
    <property type="match status" value="1"/>
</dbReference>
<sequence>MSAKQKMTTTVSTKGQVILPKAIREQRHWPAGTELMVEDTPEGVLLKAKPAFASTRPKDVFGSLSYKGPAKSIADMEAGIAAEAKRRHARNRY</sequence>
<proteinExistence type="predicted"/>
<dbReference type="SMART" id="SM00966">
    <property type="entry name" value="SpoVT_AbrB"/>
    <property type="match status" value="1"/>
</dbReference>
<evidence type="ECO:0000313" key="3">
    <source>
        <dbReference type="Proteomes" id="UP000051913"/>
    </source>
</evidence>
<dbReference type="AlphaFoldDB" id="A0A0R3L5W7"/>